<sequence>MKIALVHDYLTQRGGAERVFELLCKYYPEADIFTSVYDAQKTIDLGDRIVKTTFLQSMPGAKKYFRLIAPLYFPAFRSLDLQDYDLIISSSTSFAKAVRKKKEARHVCFCHNVTRFLWDTQTYLREYGDYRYFAPVIEKIFALMRNVDLKYSQEPDLYIANSSVVAKRIQQIYAKEAIVVNYPIDTNNFVFSEIKDDYYLASARMISYKRFDIIVEAFNWLGWPLLISGDGPELQRLKSKALDNIQFLGHVSDGKRKDLFSRAKSIIVAALEDYGLVPVEANASGTPVIAYGAGGVLDTQIPGKTGVFFNRQSADSLQTGLFRAKEISWNYQSIRNHAVNNFSESVFFQKIEEIVMKNSNIHH</sequence>
<name>A0A1X4G7B9_9CYAN</name>
<dbReference type="GO" id="GO:0016757">
    <property type="term" value="F:glycosyltransferase activity"/>
    <property type="evidence" value="ECO:0007669"/>
    <property type="project" value="InterPro"/>
</dbReference>
<comment type="caution">
    <text evidence="3">The sequence shown here is derived from an EMBL/GenBank/DDBJ whole genome shotgun (WGS) entry which is preliminary data.</text>
</comment>
<dbReference type="PANTHER" id="PTHR45947">
    <property type="entry name" value="SULFOQUINOVOSYL TRANSFERASE SQD2"/>
    <property type="match status" value="1"/>
</dbReference>
<proteinExistence type="predicted"/>
<dbReference type="InterPro" id="IPR028098">
    <property type="entry name" value="Glyco_trans_4-like_N"/>
</dbReference>
<dbReference type="Gene3D" id="3.40.50.2000">
    <property type="entry name" value="Glycogen Phosphorylase B"/>
    <property type="match status" value="2"/>
</dbReference>
<evidence type="ECO:0000259" key="1">
    <source>
        <dbReference type="Pfam" id="PF00534"/>
    </source>
</evidence>
<dbReference type="SUPFAM" id="SSF53756">
    <property type="entry name" value="UDP-Glycosyltransferase/glycogen phosphorylase"/>
    <property type="match status" value="1"/>
</dbReference>
<evidence type="ECO:0000313" key="3">
    <source>
        <dbReference type="EMBL" id="OSO90837.1"/>
    </source>
</evidence>
<feature type="domain" description="Glycosyl transferase family 1" evidence="1">
    <location>
        <begin position="195"/>
        <end position="322"/>
    </location>
</feature>
<organism evidence="3 4">
    <name type="scientific">Cylindrospermopsis raciborskii CENA303</name>
    <dbReference type="NCBI Taxonomy" id="1170769"/>
    <lineage>
        <taxon>Bacteria</taxon>
        <taxon>Bacillati</taxon>
        <taxon>Cyanobacteriota</taxon>
        <taxon>Cyanophyceae</taxon>
        <taxon>Nostocales</taxon>
        <taxon>Aphanizomenonaceae</taxon>
        <taxon>Cylindrospermopsis</taxon>
    </lineage>
</organism>
<dbReference type="Pfam" id="PF00534">
    <property type="entry name" value="Glycos_transf_1"/>
    <property type="match status" value="1"/>
</dbReference>
<evidence type="ECO:0000259" key="2">
    <source>
        <dbReference type="Pfam" id="PF13439"/>
    </source>
</evidence>
<reference evidence="4" key="1">
    <citation type="submission" date="2017-04" db="EMBL/GenBank/DDBJ databases">
        <authorList>
            <person name="Abreu V.A."/>
            <person name="Popin R.V."/>
            <person name="Rigonato J."/>
            <person name="Andreote A.P."/>
            <person name="Schaker P.C."/>
            <person name="Hoff-Risseti C."/>
            <person name="Alvarenga D.O."/>
            <person name="Varani A.M."/>
            <person name="Fiore M.F."/>
        </authorList>
    </citation>
    <scope>NUCLEOTIDE SEQUENCE [LARGE SCALE GENOMIC DNA]</scope>
    <source>
        <strain evidence="4">CENA303</strain>
    </source>
</reference>
<dbReference type="InterPro" id="IPR050194">
    <property type="entry name" value="Glycosyltransferase_grp1"/>
</dbReference>
<evidence type="ECO:0000313" key="4">
    <source>
        <dbReference type="Proteomes" id="UP000192997"/>
    </source>
</evidence>
<protein>
    <submittedName>
        <fullName evidence="3">Group 1 glycosyl transferase</fullName>
    </submittedName>
</protein>
<keyword evidence="3" id="KW-0808">Transferase</keyword>
<gene>
    <name evidence="3" type="ORF">B7O87_08485</name>
</gene>
<dbReference type="AlphaFoldDB" id="A0A1X4G7B9"/>
<dbReference type="EMBL" id="NBYN01000042">
    <property type="protein sequence ID" value="OSO90837.1"/>
    <property type="molecule type" value="Genomic_DNA"/>
</dbReference>
<dbReference type="PANTHER" id="PTHR45947:SF3">
    <property type="entry name" value="SULFOQUINOVOSYL TRANSFERASE SQD2"/>
    <property type="match status" value="1"/>
</dbReference>
<feature type="domain" description="Glycosyltransferase subfamily 4-like N-terminal" evidence="2">
    <location>
        <begin position="14"/>
        <end position="186"/>
    </location>
</feature>
<dbReference type="Proteomes" id="UP000192997">
    <property type="component" value="Unassembled WGS sequence"/>
</dbReference>
<dbReference type="InterPro" id="IPR001296">
    <property type="entry name" value="Glyco_trans_1"/>
</dbReference>
<accession>A0A1X4G7B9</accession>
<dbReference type="Pfam" id="PF13439">
    <property type="entry name" value="Glyco_transf_4"/>
    <property type="match status" value="1"/>
</dbReference>
<dbReference type="RefSeq" id="WP_085728083.1">
    <property type="nucleotide sequence ID" value="NZ_NBYN01000042.1"/>
</dbReference>